<feature type="transmembrane region" description="Helical" evidence="1">
    <location>
        <begin position="163"/>
        <end position="192"/>
    </location>
</feature>
<keyword evidence="1" id="KW-0472">Membrane</keyword>
<name>E4RS38_LEAB4</name>
<proteinExistence type="predicted"/>
<dbReference type="RefSeq" id="WP_013406912.1">
    <property type="nucleotide sequence ID" value="NC_014655.1"/>
</dbReference>
<dbReference type="HOGENOM" id="CLU_035214_0_0_10"/>
<organism evidence="2 3">
    <name type="scientific">Leadbetterella byssophila (strain DSM 17132 / JCM 16389 / KACC 11308 / NBRC 106382 / 4M15)</name>
    <dbReference type="NCBI Taxonomy" id="649349"/>
    <lineage>
        <taxon>Bacteria</taxon>
        <taxon>Pseudomonadati</taxon>
        <taxon>Bacteroidota</taxon>
        <taxon>Cytophagia</taxon>
        <taxon>Cytophagales</taxon>
        <taxon>Leadbetterellaceae</taxon>
        <taxon>Leadbetterella</taxon>
    </lineage>
</organism>
<dbReference type="AlphaFoldDB" id="E4RS38"/>
<evidence type="ECO:0000313" key="3">
    <source>
        <dbReference type="Proteomes" id="UP000007435"/>
    </source>
</evidence>
<keyword evidence="1" id="KW-0812">Transmembrane</keyword>
<accession>E4RS38</accession>
<reference key="1">
    <citation type="submission" date="2010-11" db="EMBL/GenBank/DDBJ databases">
        <title>The complete genome of Leadbetterella byssophila DSM 17132.</title>
        <authorList>
            <consortium name="US DOE Joint Genome Institute (JGI-PGF)"/>
            <person name="Lucas S."/>
            <person name="Copeland A."/>
            <person name="Lapidus A."/>
            <person name="Glavina del Rio T."/>
            <person name="Dalin E."/>
            <person name="Tice H."/>
            <person name="Bruce D."/>
            <person name="Goodwin L."/>
            <person name="Pitluck S."/>
            <person name="Kyrpides N."/>
            <person name="Mavromatis K."/>
            <person name="Ivanova N."/>
            <person name="Teshima H."/>
            <person name="Brettin T."/>
            <person name="Detter J.C."/>
            <person name="Han C."/>
            <person name="Tapia R."/>
            <person name="Land M."/>
            <person name="Hauser L."/>
            <person name="Markowitz V."/>
            <person name="Cheng J.-F."/>
            <person name="Hugenholtz P."/>
            <person name="Woyke T."/>
            <person name="Wu D."/>
            <person name="Tindall B."/>
            <person name="Pomrenke H.G."/>
            <person name="Brambilla E."/>
            <person name="Klenk H.-P."/>
            <person name="Eisen J.A."/>
        </authorList>
    </citation>
    <scope>NUCLEOTIDE SEQUENCE [LARGE SCALE GENOMIC DNA]</scope>
    <source>
        <strain>DSM 17132</strain>
    </source>
</reference>
<dbReference type="KEGG" id="lby:Lbys_0058"/>
<evidence type="ECO:0008006" key="4">
    <source>
        <dbReference type="Google" id="ProtNLM"/>
    </source>
</evidence>
<keyword evidence="3" id="KW-1185">Reference proteome</keyword>
<protein>
    <recommendedName>
        <fullName evidence="4">Glycosyltransferase RgtA/B/C/D-like domain-containing protein</fullName>
    </recommendedName>
</protein>
<evidence type="ECO:0000256" key="1">
    <source>
        <dbReference type="SAM" id="Phobius"/>
    </source>
</evidence>
<feature type="transmembrane region" description="Helical" evidence="1">
    <location>
        <begin position="359"/>
        <end position="375"/>
    </location>
</feature>
<sequence>MSKKVFVIIAVCVIALLWWYQYSITVNVPWWDDFHGIILPVHDLFTDLPLGEKLHSFFSLNNEHRVVNDRIFTLLVFLISGKFELKTVALLGFINLIGILWVVISVARRRAIKWEALLPMVFLIFHAQYYESLQSLMVPFQNFSVIFYFLVSIYLISIKRNYIWGFVFATLAFFSHGNGILALLIGGALLFVHQDYKALGIWIGASVLTVALYFWGYTKPNWTHTDVISPWEHPLQAIAYSLEFLGAYALNIVEISSRLSNSPLKQKLPQFFGLVIVLFSLLILFRKYALRRILSQLRTEPTDQFFLAMAAFFLGTGIMMGLTRTGFPVLSRYTINSSLLLVAIWGYYATNYRGHGRKLWLGFTILIWLLSYYNATERAFYNRENALADAYNYQKTGTWANQYSDSAHVSRVNPLLIAPWQKGEYQFPKETDLSALAGSNGTRIDNWDEVNGHLMVHGESAEVPYFALRSEDYTFIFPGKRLRNSPLEIIKGKGYFSHQFSTAFPLEVIPSRNYQLFRIK</sequence>
<feature type="transmembrane region" description="Helical" evidence="1">
    <location>
        <begin position="329"/>
        <end position="347"/>
    </location>
</feature>
<evidence type="ECO:0000313" key="2">
    <source>
        <dbReference type="EMBL" id="ADQ15854.1"/>
    </source>
</evidence>
<feature type="transmembrane region" description="Helical" evidence="1">
    <location>
        <begin position="136"/>
        <end position="156"/>
    </location>
</feature>
<feature type="transmembrane region" description="Helical" evidence="1">
    <location>
        <begin position="198"/>
        <end position="216"/>
    </location>
</feature>
<dbReference type="eggNOG" id="ENOG502ZB5D">
    <property type="taxonomic scope" value="Bacteria"/>
</dbReference>
<dbReference type="OrthoDB" id="936260at2"/>
<feature type="transmembrane region" description="Helical" evidence="1">
    <location>
        <begin position="88"/>
        <end position="107"/>
    </location>
</feature>
<feature type="transmembrane region" description="Helical" evidence="1">
    <location>
        <begin position="5"/>
        <end position="22"/>
    </location>
</feature>
<dbReference type="EMBL" id="CP002305">
    <property type="protein sequence ID" value="ADQ15854.1"/>
    <property type="molecule type" value="Genomic_DNA"/>
</dbReference>
<feature type="transmembrane region" description="Helical" evidence="1">
    <location>
        <begin position="268"/>
        <end position="285"/>
    </location>
</feature>
<keyword evidence="1" id="KW-1133">Transmembrane helix</keyword>
<feature type="transmembrane region" description="Helical" evidence="1">
    <location>
        <begin position="305"/>
        <end position="323"/>
    </location>
</feature>
<dbReference type="Proteomes" id="UP000007435">
    <property type="component" value="Chromosome"/>
</dbReference>
<gene>
    <name evidence="2" type="ordered locus">Lbys_0058</name>
</gene>
<dbReference type="STRING" id="649349.Lbys_0058"/>
<reference evidence="2 3" key="2">
    <citation type="journal article" date="2011" name="Stand. Genomic Sci.">
        <title>Complete genome sequence of Leadbetterella byssophila type strain (4M15).</title>
        <authorList>
            <person name="Abt B."/>
            <person name="Teshima H."/>
            <person name="Lucas S."/>
            <person name="Lapidus A."/>
            <person name="Del Rio T.G."/>
            <person name="Nolan M."/>
            <person name="Tice H."/>
            <person name="Cheng J.F."/>
            <person name="Pitluck S."/>
            <person name="Liolios K."/>
            <person name="Pagani I."/>
            <person name="Ivanova N."/>
            <person name="Mavromatis K."/>
            <person name="Pati A."/>
            <person name="Tapia R."/>
            <person name="Han C."/>
            <person name="Goodwin L."/>
            <person name="Chen A."/>
            <person name="Palaniappan K."/>
            <person name="Land M."/>
            <person name="Hauser L."/>
            <person name="Chang Y.J."/>
            <person name="Jeffries C.D."/>
            <person name="Rohde M."/>
            <person name="Goker M."/>
            <person name="Tindall B.J."/>
            <person name="Detter J.C."/>
            <person name="Woyke T."/>
            <person name="Bristow J."/>
            <person name="Eisen J.A."/>
            <person name="Markowitz V."/>
            <person name="Hugenholtz P."/>
            <person name="Klenk H.P."/>
            <person name="Kyrpides N.C."/>
        </authorList>
    </citation>
    <scope>NUCLEOTIDE SEQUENCE [LARGE SCALE GENOMIC DNA]</scope>
    <source>
        <strain evidence="3">DSM 17132 / JCM 16389 / KACC 11308 / NBRC 106382 / 4M15</strain>
    </source>
</reference>